<evidence type="ECO:0000313" key="3">
    <source>
        <dbReference type="Proteomes" id="UP000693970"/>
    </source>
</evidence>
<gene>
    <name evidence="2" type="ORF">IV203_035921</name>
</gene>
<feature type="compositionally biased region" description="Polar residues" evidence="1">
    <location>
        <begin position="35"/>
        <end position="46"/>
    </location>
</feature>
<dbReference type="AlphaFoldDB" id="A0A9K3PV32"/>
<reference evidence="2" key="1">
    <citation type="journal article" date="2021" name="Sci. Rep.">
        <title>Diploid genomic architecture of Nitzschia inconspicua, an elite biomass production diatom.</title>
        <authorList>
            <person name="Oliver A."/>
            <person name="Podell S."/>
            <person name="Pinowska A."/>
            <person name="Traller J.C."/>
            <person name="Smith S.R."/>
            <person name="McClure R."/>
            <person name="Beliaev A."/>
            <person name="Bohutskyi P."/>
            <person name="Hill E.A."/>
            <person name="Rabines A."/>
            <person name="Zheng H."/>
            <person name="Allen L.Z."/>
            <person name="Kuo A."/>
            <person name="Grigoriev I.V."/>
            <person name="Allen A.E."/>
            <person name="Hazlebeck D."/>
            <person name="Allen E.E."/>
        </authorList>
    </citation>
    <scope>NUCLEOTIDE SEQUENCE</scope>
    <source>
        <strain evidence="2">Hildebrandi</strain>
    </source>
</reference>
<organism evidence="2 3">
    <name type="scientific">Nitzschia inconspicua</name>
    <dbReference type="NCBI Taxonomy" id="303405"/>
    <lineage>
        <taxon>Eukaryota</taxon>
        <taxon>Sar</taxon>
        <taxon>Stramenopiles</taxon>
        <taxon>Ochrophyta</taxon>
        <taxon>Bacillariophyta</taxon>
        <taxon>Bacillariophyceae</taxon>
        <taxon>Bacillariophycidae</taxon>
        <taxon>Bacillariales</taxon>
        <taxon>Bacillariaceae</taxon>
        <taxon>Nitzschia</taxon>
    </lineage>
</organism>
<dbReference type="Proteomes" id="UP000693970">
    <property type="component" value="Unassembled WGS sequence"/>
</dbReference>
<keyword evidence="3" id="KW-1185">Reference proteome</keyword>
<feature type="region of interest" description="Disordered" evidence="1">
    <location>
        <begin position="209"/>
        <end position="229"/>
    </location>
</feature>
<protein>
    <submittedName>
        <fullName evidence="2">Uncharacterized protein</fullName>
    </submittedName>
</protein>
<evidence type="ECO:0000313" key="2">
    <source>
        <dbReference type="EMBL" id="KAG7360822.1"/>
    </source>
</evidence>
<reference evidence="2" key="2">
    <citation type="submission" date="2021-04" db="EMBL/GenBank/DDBJ databases">
        <authorList>
            <person name="Podell S."/>
        </authorList>
    </citation>
    <scope>NUCLEOTIDE SEQUENCE</scope>
    <source>
        <strain evidence="2">Hildebrandi</strain>
    </source>
</reference>
<accession>A0A9K3PV32</accession>
<comment type="caution">
    <text evidence="2">The sequence shown here is derived from an EMBL/GenBank/DDBJ whole genome shotgun (WGS) entry which is preliminary data.</text>
</comment>
<sequence length="351" mass="39221">MLEYLDLCNSGQGEPPETDTIVPKPKMVERGRSVTPRSNINASSFSVEAASGTPKKEEKGDEDDRVDVSLGACVFVPFAAEDREAEAEESPVTSTSPTEDQTKTRKRDPAPSPPKFRDQLQLSSNLNEIEIVADGIKDHVVPVEGSIYKSKHLTEEPELSLHDECDCDNDEVETRAETASIPVSDDVISVNSLFDFLTDALSFVDSTASTQKASGGTRNRGPNETQSPIEKIEEAQMLSPDIERSFSHSTMSSRSDMSHMNEEELFDEEELFLRTEILESVPEDDVMDKLVVFDKKDQTSVSNLGHLTSSKRRLLRFHKQKPSKILKKNLRSLSELVYGKRIARHNFMLEE</sequence>
<evidence type="ECO:0000256" key="1">
    <source>
        <dbReference type="SAM" id="MobiDB-lite"/>
    </source>
</evidence>
<proteinExistence type="predicted"/>
<feature type="compositionally biased region" description="Polar residues" evidence="1">
    <location>
        <begin position="209"/>
        <end position="228"/>
    </location>
</feature>
<dbReference type="EMBL" id="JAGRRH010000013">
    <property type="protein sequence ID" value="KAG7360822.1"/>
    <property type="molecule type" value="Genomic_DNA"/>
</dbReference>
<feature type="compositionally biased region" description="Basic and acidic residues" evidence="1">
    <location>
        <begin position="100"/>
        <end position="109"/>
    </location>
</feature>
<name>A0A9K3PV32_9STRA</name>
<feature type="region of interest" description="Disordered" evidence="1">
    <location>
        <begin position="80"/>
        <end position="122"/>
    </location>
</feature>
<feature type="region of interest" description="Disordered" evidence="1">
    <location>
        <begin position="1"/>
        <end position="66"/>
    </location>
</feature>